<dbReference type="SUPFAM" id="SSF55729">
    <property type="entry name" value="Acyl-CoA N-acyltransferases (Nat)"/>
    <property type="match status" value="1"/>
</dbReference>
<evidence type="ECO:0000313" key="3">
    <source>
        <dbReference type="Proteomes" id="UP000007364"/>
    </source>
</evidence>
<dbReference type="Pfam" id="PF00583">
    <property type="entry name" value="Acetyltransf_1"/>
    <property type="match status" value="1"/>
</dbReference>
<dbReference type="eggNOG" id="COG0456">
    <property type="taxonomic scope" value="Bacteria"/>
</dbReference>
<name>K2Q0G1_9FLAO</name>
<proteinExistence type="predicted"/>
<dbReference type="CDD" id="cd04301">
    <property type="entry name" value="NAT_SF"/>
    <property type="match status" value="1"/>
</dbReference>
<dbReference type="RefSeq" id="WP_008992435.1">
    <property type="nucleotide sequence ID" value="NZ_AMSG01000024.1"/>
</dbReference>
<reference evidence="2 3" key="1">
    <citation type="journal article" date="2012" name="J. Bacteriol.">
        <title>Genome Sequence of Galbibacter marinum Type Strain ck-I2-15.</title>
        <authorList>
            <person name="Lai Q."/>
            <person name="Li C."/>
            <person name="Shao Z."/>
        </authorList>
    </citation>
    <scope>NUCLEOTIDE SEQUENCE [LARGE SCALE GENOMIC DNA]</scope>
    <source>
        <strain evidence="3">ck-I2-15</strain>
    </source>
</reference>
<dbReference type="GO" id="GO:0016747">
    <property type="term" value="F:acyltransferase activity, transferring groups other than amino-acyl groups"/>
    <property type="evidence" value="ECO:0007669"/>
    <property type="project" value="InterPro"/>
</dbReference>
<dbReference type="OrthoDB" id="1096234at2"/>
<evidence type="ECO:0000313" key="2">
    <source>
        <dbReference type="EMBL" id="EKF54331.1"/>
    </source>
</evidence>
<keyword evidence="2" id="KW-0808">Transferase</keyword>
<comment type="caution">
    <text evidence="2">The sequence shown here is derived from an EMBL/GenBank/DDBJ whole genome shotgun (WGS) entry which is preliminary data.</text>
</comment>
<accession>K2Q0G1</accession>
<dbReference type="Gene3D" id="3.40.630.30">
    <property type="match status" value="1"/>
</dbReference>
<organism evidence="2 3">
    <name type="scientific">Galbibacter marinus</name>
    <dbReference type="NCBI Taxonomy" id="555500"/>
    <lineage>
        <taxon>Bacteria</taxon>
        <taxon>Pseudomonadati</taxon>
        <taxon>Bacteroidota</taxon>
        <taxon>Flavobacteriia</taxon>
        <taxon>Flavobacteriales</taxon>
        <taxon>Flavobacteriaceae</taxon>
        <taxon>Galbibacter</taxon>
    </lineage>
</organism>
<dbReference type="InterPro" id="IPR016181">
    <property type="entry name" value="Acyl_CoA_acyltransferase"/>
</dbReference>
<dbReference type="Proteomes" id="UP000007364">
    <property type="component" value="Unassembled WGS sequence"/>
</dbReference>
<keyword evidence="3" id="KW-1185">Reference proteome</keyword>
<gene>
    <name evidence="2" type="ORF">I215_12983</name>
</gene>
<evidence type="ECO:0000259" key="1">
    <source>
        <dbReference type="PROSITE" id="PS51186"/>
    </source>
</evidence>
<protein>
    <submittedName>
        <fullName evidence="2">Acetyltransferase domain-containing protein</fullName>
    </submittedName>
</protein>
<feature type="domain" description="N-acetyltransferase" evidence="1">
    <location>
        <begin position="115"/>
        <end position="242"/>
    </location>
</feature>
<dbReference type="EMBL" id="AMSG01000024">
    <property type="protein sequence ID" value="EKF54331.1"/>
    <property type="molecule type" value="Genomic_DNA"/>
</dbReference>
<sequence length="242" mass="27812">MKNLNENIYNLTTLWQIVGDAYGKYCFRESYSYSNIENSQWPNRIWLNSQPSKLIISEILVACGQGELPRSLSYWADFDDPNFRYFESDGLVLKSEQVGMSLVVSKKEYPSNRRIKLHKITSPAQPLLWEKLYPQSFGYVISAETVKYTMDHINYFLIYHNENPIGTVLTFTTNSVVGIHGMGIIPSFRKQGFAKEVMLELLNNAAKENILLATLQASSMGKSVYKDIGFSEDFLVRNYRIL</sequence>
<dbReference type="PROSITE" id="PS51186">
    <property type="entry name" value="GNAT"/>
    <property type="match status" value="1"/>
</dbReference>
<dbReference type="InterPro" id="IPR000182">
    <property type="entry name" value="GNAT_dom"/>
</dbReference>
<dbReference type="AlphaFoldDB" id="K2Q0G1"/>
<dbReference type="STRING" id="555500.I215_12983"/>